<dbReference type="InterPro" id="IPR050428">
    <property type="entry name" value="TCS_sensor_his_kinase"/>
</dbReference>
<reference evidence="9 10" key="1">
    <citation type="submission" date="2021-07" db="EMBL/GenBank/DDBJ databases">
        <title>Actinomadura sp. PM05-2 isolated from lichen.</title>
        <authorList>
            <person name="Somphong A."/>
            <person name="Phongsopitanun W."/>
            <person name="Tanasupawat S."/>
            <person name="Peongsungnone V."/>
        </authorList>
    </citation>
    <scope>NUCLEOTIDE SEQUENCE [LARGE SCALE GENOMIC DNA]</scope>
    <source>
        <strain evidence="9 10">PM05-2</strain>
    </source>
</reference>
<evidence type="ECO:0000256" key="6">
    <source>
        <dbReference type="SAM" id="MobiDB-lite"/>
    </source>
</evidence>
<dbReference type="EC" id="2.7.13.3" evidence="2"/>
<evidence type="ECO:0000259" key="8">
    <source>
        <dbReference type="PROSITE" id="PS50906"/>
    </source>
</evidence>
<keyword evidence="7" id="KW-0472">Membrane</keyword>
<feature type="transmembrane region" description="Helical" evidence="7">
    <location>
        <begin position="21"/>
        <end position="40"/>
    </location>
</feature>
<comment type="catalytic activity">
    <reaction evidence="1">
        <text>ATP + protein L-histidine = ADP + protein N-phospho-L-histidine.</text>
        <dbReference type="EC" id="2.7.13.3"/>
    </reaction>
</comment>
<keyword evidence="7" id="KW-1133">Transmembrane helix</keyword>
<accession>A0ABS7FXU9</accession>
<dbReference type="PANTHER" id="PTHR45436:SF5">
    <property type="entry name" value="SENSOR HISTIDINE KINASE TRCS"/>
    <property type="match status" value="1"/>
</dbReference>
<feature type="compositionally biased region" description="Gly residues" evidence="6">
    <location>
        <begin position="683"/>
        <end position="693"/>
    </location>
</feature>
<keyword evidence="3" id="KW-0597">Phosphoprotein</keyword>
<dbReference type="InterPro" id="IPR013587">
    <property type="entry name" value="Nitrate/nitrite_sensing"/>
</dbReference>
<evidence type="ECO:0000256" key="7">
    <source>
        <dbReference type="SAM" id="Phobius"/>
    </source>
</evidence>
<keyword evidence="4" id="KW-0808">Transferase</keyword>
<dbReference type="Gene3D" id="3.30.565.10">
    <property type="entry name" value="Histidine kinase-like ATPase, C-terminal domain"/>
    <property type="match status" value="1"/>
</dbReference>
<feature type="compositionally biased region" description="Low complexity" evidence="6">
    <location>
        <begin position="658"/>
        <end position="682"/>
    </location>
</feature>
<evidence type="ECO:0000256" key="1">
    <source>
        <dbReference type="ARBA" id="ARBA00000085"/>
    </source>
</evidence>
<gene>
    <name evidence="9" type="ORF">K1Y72_20630</name>
</gene>
<dbReference type="SUPFAM" id="SSF55874">
    <property type="entry name" value="ATPase domain of HSP90 chaperone/DNA topoisomerase II/histidine kinase"/>
    <property type="match status" value="1"/>
</dbReference>
<evidence type="ECO:0000313" key="9">
    <source>
        <dbReference type="EMBL" id="MBW8484800.1"/>
    </source>
</evidence>
<keyword evidence="7" id="KW-0812">Transmembrane</keyword>
<dbReference type="Pfam" id="PF08376">
    <property type="entry name" value="NIT"/>
    <property type="match status" value="1"/>
</dbReference>
<dbReference type="PROSITE" id="PS50906">
    <property type="entry name" value="NIT"/>
    <property type="match status" value="1"/>
</dbReference>
<dbReference type="RefSeq" id="WP_220168035.1">
    <property type="nucleotide sequence ID" value="NZ_JAIBOA010000013.1"/>
</dbReference>
<comment type="caution">
    <text evidence="9">The sequence shown here is derived from an EMBL/GenBank/DDBJ whole genome shotgun (WGS) entry which is preliminary data.</text>
</comment>
<keyword evidence="10" id="KW-1185">Reference proteome</keyword>
<dbReference type="EMBL" id="JAIBOA010000013">
    <property type="protein sequence ID" value="MBW8484800.1"/>
    <property type="molecule type" value="Genomic_DNA"/>
</dbReference>
<evidence type="ECO:0000256" key="5">
    <source>
        <dbReference type="ARBA" id="ARBA00022777"/>
    </source>
</evidence>
<dbReference type="PANTHER" id="PTHR45436">
    <property type="entry name" value="SENSOR HISTIDINE KINASE YKOH"/>
    <property type="match status" value="1"/>
</dbReference>
<evidence type="ECO:0000256" key="2">
    <source>
        <dbReference type="ARBA" id="ARBA00012438"/>
    </source>
</evidence>
<dbReference type="Pfam" id="PF02518">
    <property type="entry name" value="HATPase_c"/>
    <property type="match status" value="1"/>
</dbReference>
<organism evidence="9 10">
    <name type="scientific">Actinomadura parmotrematis</name>
    <dbReference type="NCBI Taxonomy" id="2864039"/>
    <lineage>
        <taxon>Bacteria</taxon>
        <taxon>Bacillati</taxon>
        <taxon>Actinomycetota</taxon>
        <taxon>Actinomycetes</taxon>
        <taxon>Streptosporangiales</taxon>
        <taxon>Thermomonosporaceae</taxon>
        <taxon>Actinomadura</taxon>
    </lineage>
</organism>
<protein>
    <recommendedName>
        <fullName evidence="2">histidine kinase</fullName>
        <ecNumber evidence="2">2.7.13.3</ecNumber>
    </recommendedName>
</protein>
<dbReference type="InterPro" id="IPR036890">
    <property type="entry name" value="HATPase_C_sf"/>
</dbReference>
<feature type="region of interest" description="Disordered" evidence="6">
    <location>
        <begin position="658"/>
        <end position="787"/>
    </location>
</feature>
<evidence type="ECO:0000256" key="4">
    <source>
        <dbReference type="ARBA" id="ARBA00022679"/>
    </source>
</evidence>
<evidence type="ECO:0000256" key="3">
    <source>
        <dbReference type="ARBA" id="ARBA00022553"/>
    </source>
</evidence>
<feature type="compositionally biased region" description="Low complexity" evidence="6">
    <location>
        <begin position="773"/>
        <end position="787"/>
    </location>
</feature>
<sequence>MRLLPWGKSRPDRNLGLGTRITAILVCLVSVWGFSAWVVFRDGVDLLQTQTVDETAGRPTKSLISALQDERRLSLVRLGDPKLVSARDLAGQRARTDQVIADWRRLSAGAPGRVRKHIAETRDRLNLLSGTRRAVDTGTGDAAGTTEAFDTTVDAAFGILAINAEVNDKATAADARALIALTRARELIAREDATLAGIIAHGRYAPGEAARWAQAVGVARYGLADAAGQLADEDAGRLRAFTTGTAYVALHAAEDRLLTAKGRAALRPALTPAQWSGFTRPVLGQLDRTIDVGGDAVVERAQPGGIAVIVRLVIVGVLGLAAVITSIWLAATTHRRLNSQLKRLRLAADDLANEHLPQLMDRLSHGEPGAQVDIGALRLEFGSDDIGQVGHAINRVQDMAFQAAIGQSAQRNNTRETLRLLAQRIASLLALQRQEIDRMERRSDLHPELVKSLFAADLHNTRALRYLANVRRWTGEQAGTPRSTPMSLLDVIRSAMGQVEDFPRVHVSPPRAGLALSGHAIDVVDLLTELIENGLRFSHPDTVVEVAVKEVSNGVAIEVEDKGWGLSEEQIAEANAVLAAPPTFEEEFPARLGLPTVALIGHRFGVRTTLMASPYGGVRAVVLLPRTLLRELPPEEILVPAAPAAAAALEGGTTQSGGVAVLAPPAPRPLRAVPPAEPEAPAGGEGGDGAGGGDRSRTDGGLPIRRPQESLNPALREEPPAGDAPASEEEPEAGSPERAQRVMGAFQRGTRQGRRDAAEARRSAEDGAGGAADGSPVGAPDGSPDEG</sequence>
<feature type="domain" description="NIT" evidence="8">
    <location>
        <begin position="58"/>
        <end position="304"/>
    </location>
</feature>
<proteinExistence type="predicted"/>
<dbReference type="InterPro" id="IPR003594">
    <property type="entry name" value="HATPase_dom"/>
</dbReference>
<dbReference type="Proteomes" id="UP000774570">
    <property type="component" value="Unassembled WGS sequence"/>
</dbReference>
<evidence type="ECO:0000313" key="10">
    <source>
        <dbReference type="Proteomes" id="UP000774570"/>
    </source>
</evidence>
<dbReference type="InterPro" id="IPR010910">
    <property type="entry name" value="Nitrate/nitrite_sensing_bac"/>
</dbReference>
<feature type="compositionally biased region" description="Basic and acidic residues" evidence="6">
    <location>
        <begin position="753"/>
        <end position="765"/>
    </location>
</feature>
<keyword evidence="5" id="KW-0418">Kinase</keyword>
<feature type="transmembrane region" description="Helical" evidence="7">
    <location>
        <begin position="308"/>
        <end position="331"/>
    </location>
</feature>
<name>A0ABS7FXU9_9ACTN</name>